<accession>A0A4R4XCC5</accession>
<gene>
    <name evidence="2" type="ORF">E1218_07450</name>
</gene>
<feature type="compositionally biased region" description="Basic residues" evidence="1">
    <location>
        <begin position="60"/>
        <end position="69"/>
    </location>
</feature>
<comment type="caution">
    <text evidence="2">The sequence shown here is derived from an EMBL/GenBank/DDBJ whole genome shotgun (WGS) entry which is preliminary data.</text>
</comment>
<protein>
    <submittedName>
        <fullName evidence="2">Uncharacterized protein</fullName>
    </submittedName>
</protein>
<dbReference type="EMBL" id="SMKR01000022">
    <property type="protein sequence ID" value="TDD28348.1"/>
    <property type="molecule type" value="Genomic_DNA"/>
</dbReference>
<evidence type="ECO:0000313" key="3">
    <source>
        <dbReference type="Proteomes" id="UP000295172"/>
    </source>
</evidence>
<keyword evidence="3" id="KW-1185">Reference proteome</keyword>
<name>A0A4R4XCC5_9ACTN</name>
<sequence length="118" mass="13292">MPVRIVHVGPGRLCLRTAAAEASQVRALSTHPDVVALRVESVRTGLVRRPGRREPLEQRRHVRTRHRRSTGTSCGRCSEPGRRRWTRSSPICSSRRLSLPFCLPGHARGRSPEWETGL</sequence>
<proteinExistence type="predicted"/>
<reference evidence="2 3" key="1">
    <citation type="submission" date="2019-02" db="EMBL/GenBank/DDBJ databases">
        <title>Draft genome sequences of novel Actinobacteria.</title>
        <authorList>
            <person name="Sahin N."/>
            <person name="Ay H."/>
            <person name="Saygin H."/>
        </authorList>
    </citation>
    <scope>NUCLEOTIDE SEQUENCE [LARGE SCALE GENOMIC DNA]</scope>
    <source>
        <strain evidence="2 3">16K104</strain>
    </source>
</reference>
<dbReference type="Proteomes" id="UP000295172">
    <property type="component" value="Unassembled WGS sequence"/>
</dbReference>
<organism evidence="2 3">
    <name type="scientific">Kribbella turkmenica</name>
    <dbReference type="NCBI Taxonomy" id="2530375"/>
    <lineage>
        <taxon>Bacteria</taxon>
        <taxon>Bacillati</taxon>
        <taxon>Actinomycetota</taxon>
        <taxon>Actinomycetes</taxon>
        <taxon>Propionibacteriales</taxon>
        <taxon>Kribbellaceae</taxon>
        <taxon>Kribbella</taxon>
    </lineage>
</organism>
<dbReference type="OrthoDB" id="3400208at2"/>
<dbReference type="AlphaFoldDB" id="A0A4R4XCC5"/>
<evidence type="ECO:0000256" key="1">
    <source>
        <dbReference type="SAM" id="MobiDB-lite"/>
    </source>
</evidence>
<feature type="region of interest" description="Disordered" evidence="1">
    <location>
        <begin position="51"/>
        <end position="87"/>
    </location>
</feature>
<evidence type="ECO:0000313" key="2">
    <source>
        <dbReference type="EMBL" id="TDD28348.1"/>
    </source>
</evidence>